<gene>
    <name evidence="1" type="ORF">METZ01_LOCUS288627</name>
</gene>
<organism evidence="1">
    <name type="scientific">marine metagenome</name>
    <dbReference type="NCBI Taxonomy" id="408172"/>
    <lineage>
        <taxon>unclassified sequences</taxon>
        <taxon>metagenomes</taxon>
        <taxon>ecological metagenomes</taxon>
    </lineage>
</organism>
<proteinExistence type="predicted"/>
<reference evidence="1" key="1">
    <citation type="submission" date="2018-05" db="EMBL/GenBank/DDBJ databases">
        <authorList>
            <person name="Lanie J.A."/>
            <person name="Ng W.-L."/>
            <person name="Kazmierczak K.M."/>
            <person name="Andrzejewski T.M."/>
            <person name="Davidsen T.M."/>
            <person name="Wayne K.J."/>
            <person name="Tettelin H."/>
            <person name="Glass J.I."/>
            <person name="Rusch D."/>
            <person name="Podicherti R."/>
            <person name="Tsui H.-C.T."/>
            <person name="Winkler M.E."/>
        </authorList>
    </citation>
    <scope>NUCLEOTIDE SEQUENCE</scope>
</reference>
<evidence type="ECO:0000313" key="1">
    <source>
        <dbReference type="EMBL" id="SVC35773.1"/>
    </source>
</evidence>
<dbReference type="SUPFAM" id="SSF54913">
    <property type="entry name" value="GlnB-like"/>
    <property type="match status" value="1"/>
</dbReference>
<dbReference type="InterPro" id="IPR011322">
    <property type="entry name" value="N-reg_PII-like_a/b"/>
</dbReference>
<name>A0A382LHS1_9ZZZZ</name>
<protein>
    <recommendedName>
        <fullName evidence="2">Nitrogen regulatory protein P-II</fullName>
    </recommendedName>
</protein>
<dbReference type="AlphaFoldDB" id="A0A382LHS1"/>
<evidence type="ECO:0008006" key="2">
    <source>
        <dbReference type="Google" id="ProtNLM"/>
    </source>
</evidence>
<accession>A0A382LHS1</accession>
<sequence>MERLTMDLNANSKLITTYLPKGTGLGIVKLLSDEVNVSTGNVNSSRGTGTTGNSEFGEWVEVDVLEVVVDSERADEVFNFIYEKAGIGEGNHGFMTQGALTKTSKFTIPKDLPREDS</sequence>
<dbReference type="EMBL" id="UINC01086896">
    <property type="protein sequence ID" value="SVC35773.1"/>
    <property type="molecule type" value="Genomic_DNA"/>
</dbReference>